<organism evidence="4 5">
    <name type="scientific">Cucurbita argyrosperma subsp. sororia</name>
    <dbReference type="NCBI Taxonomy" id="37648"/>
    <lineage>
        <taxon>Eukaryota</taxon>
        <taxon>Viridiplantae</taxon>
        <taxon>Streptophyta</taxon>
        <taxon>Embryophyta</taxon>
        <taxon>Tracheophyta</taxon>
        <taxon>Spermatophyta</taxon>
        <taxon>Magnoliopsida</taxon>
        <taxon>eudicotyledons</taxon>
        <taxon>Gunneridae</taxon>
        <taxon>Pentapetalae</taxon>
        <taxon>rosids</taxon>
        <taxon>fabids</taxon>
        <taxon>Cucurbitales</taxon>
        <taxon>Cucurbitaceae</taxon>
        <taxon>Cucurbiteae</taxon>
        <taxon>Cucurbita</taxon>
    </lineage>
</organism>
<comment type="caution">
    <text evidence="4">The sequence shown here is derived from an EMBL/GenBank/DDBJ whole genome shotgun (WGS) entry which is preliminary data.</text>
</comment>
<feature type="region of interest" description="Disordered" evidence="1">
    <location>
        <begin position="440"/>
        <end position="463"/>
    </location>
</feature>
<dbReference type="EMBL" id="JAGKQH010000009">
    <property type="protein sequence ID" value="KAG6591593.1"/>
    <property type="molecule type" value="Genomic_DNA"/>
</dbReference>
<feature type="region of interest" description="Disordered" evidence="1">
    <location>
        <begin position="338"/>
        <end position="363"/>
    </location>
</feature>
<protein>
    <submittedName>
        <fullName evidence="4">ADP-ribosylation factor GTPase-activating protein AGD14</fullName>
    </submittedName>
</protein>
<proteinExistence type="predicted"/>
<feature type="region of interest" description="Disordered" evidence="1">
    <location>
        <begin position="145"/>
        <end position="166"/>
    </location>
</feature>
<evidence type="ECO:0000256" key="2">
    <source>
        <dbReference type="SAM" id="SignalP"/>
    </source>
</evidence>
<feature type="non-terminal residue" evidence="4">
    <location>
        <position position="1"/>
    </location>
</feature>
<feature type="compositionally biased region" description="Polar residues" evidence="1">
    <location>
        <begin position="294"/>
        <end position="324"/>
    </location>
</feature>
<sequence length="1282" mass="143408">MSLLFFAVRLVSLLLLFSYKFATIAQVPFECHLVLNFSSSISREFTHRVKSVSVAKFTAEEVTALQAAGNEKAQQIYLKTWDPLRHSYPENSNLHQIRDFIKHVYVDRKYAGEKSVDELPRLTRTHPKKGEGLLHYGGFQNLQVEMSRSSSKREHRSPIYYSDERSSPSYLKENSRYGGYRRSLTRIEVVDDRTKDDGLRIRKLSNGYSRPVILFSRSQGNLEKSSLAVAFHNKVTMGKNEPARRLEDDVRKVMDAGSSDQIGVHVNPVEAKRDNVESLIDLGISSDEPDGPAASQTQHMPSTNNDNWNAFESSSTKNTSPAPSANSLEALLFELSVPSTGADNKPTDGPGNGHAPATVSGSTLTPDFAVEQTALPINVQASVAGSPPQLTSNKSGDIAIKVINGQLMTSAAVPNLEWTSLESNAQGFSSVPAAKIVADSKPAQGTTNEVGSQPPSPEKSSCGRKELPLDLFAVNYPQVPTSQPGWQTGAERVVGQSLQYYPTSLAAKPTNPFDLDDEKSRFYPQSAPSTMPALASLTRSYSDQPETQYSGTHAGQQVYGSIPSLRPPGGVEKYGESSFASPSGSINATLQQPSRTYSAPNSNPNAAANFGTSIGKFDCHHCPLKSTNYKMPRTEDILKLPVQDPTCLEFSAAHIMWEKIEGGRQGGADIALVPFSRVEDFVKGESSNAECPSRFRIESRRKRTAGSVSKPRVDGYLEYILYWCSYGPEDYRASDVGVRRSSIIKPASGRSSRPGRRHMMRGCLCHFTVKRLYTQPHLALIIYNQRKHIDKSGAPCHGILDHDAVGTRAMYALRISAELRQKIMSMLYEGISIDNIVQHHTEVVQRQGGPRTRDDFLSRSDVRNMERAIRNSSHELHPNDDCSVKIWVQRNKKIIFFFQERSDCEPFVLGIQTDWQLQQMLRYGRNGSVASHSTFGSKKLRLPLCSLLVFDSSQNAIPVAWIIASSFSDQDIRKWLGLLAERLRAKDPKWRIGSFLLDNPSFEVSIIREAFQCRVLLCIWHVRRNWMRNLLKKCSNLDVQRKMLKQLGKVLYCTRIGLCFADAMEQFKEIFADQCAFVDYLTNTWLPDIELWINSIRSLPVSTLEANAAIESYHIRLKSKLFKEQNNSSLSRVDWLIHTLTTQFHSSYWLDQYCLENGYFGNFRDKSILTNAWNKALHIPDVDVMLDESNLQFAKAASCKTIVAFSSLSGSWDKLSAQPCYFLPLITFTDIQQEAKGLKDLSDGGLLQLLHLDTDSQMEDNVLFSDPEIFNIWAGRKGLAIM</sequence>
<dbReference type="GO" id="GO:0005096">
    <property type="term" value="F:GTPase activator activity"/>
    <property type="evidence" value="ECO:0007669"/>
    <property type="project" value="InterPro"/>
</dbReference>
<evidence type="ECO:0000256" key="1">
    <source>
        <dbReference type="SAM" id="MobiDB-lite"/>
    </source>
</evidence>
<dbReference type="PANTHER" id="PTHR33977:SF4">
    <property type="entry name" value="SWIM-TYPE DOMAIN-CONTAINING PROTEIN"/>
    <property type="match status" value="1"/>
</dbReference>
<evidence type="ECO:0000313" key="5">
    <source>
        <dbReference type="Proteomes" id="UP000685013"/>
    </source>
</evidence>
<dbReference type="InterPro" id="IPR001164">
    <property type="entry name" value="ArfGAP_dom"/>
</dbReference>
<dbReference type="Proteomes" id="UP000685013">
    <property type="component" value="Chromosome 9"/>
</dbReference>
<feature type="signal peptide" evidence="2">
    <location>
        <begin position="1"/>
        <end position="25"/>
    </location>
</feature>
<reference evidence="4 5" key="1">
    <citation type="journal article" date="2021" name="Hortic Res">
        <title>The domestication of Cucurbita argyrosperma as revealed by the genome of its wild relative.</title>
        <authorList>
            <person name="Barrera-Redondo J."/>
            <person name="Sanchez-de la Vega G."/>
            <person name="Aguirre-Liguori J.A."/>
            <person name="Castellanos-Morales G."/>
            <person name="Gutierrez-Guerrero Y.T."/>
            <person name="Aguirre-Dugua X."/>
            <person name="Aguirre-Planter E."/>
            <person name="Tenaillon M.I."/>
            <person name="Lira-Saade R."/>
            <person name="Eguiarte L.E."/>
        </authorList>
    </citation>
    <scope>NUCLEOTIDE SEQUENCE [LARGE SCALE GENOMIC DNA]</scope>
    <source>
        <strain evidence="4">JBR-2021</strain>
    </source>
</reference>
<feature type="compositionally biased region" description="Polar residues" evidence="1">
    <location>
        <begin position="443"/>
        <end position="453"/>
    </location>
</feature>
<keyword evidence="5" id="KW-1185">Reference proteome</keyword>
<keyword evidence="2" id="KW-0732">Signal</keyword>
<evidence type="ECO:0000313" key="4">
    <source>
        <dbReference type="EMBL" id="KAG6591593.1"/>
    </source>
</evidence>
<name>A0AAV6N2P5_9ROSI</name>
<evidence type="ECO:0000259" key="3">
    <source>
        <dbReference type="Pfam" id="PF01412"/>
    </source>
</evidence>
<feature type="chain" id="PRO_5043406176" evidence="2">
    <location>
        <begin position="26"/>
        <end position="1282"/>
    </location>
</feature>
<dbReference type="PANTHER" id="PTHR33977">
    <property type="entry name" value="ZINC ION BINDING PROTEIN"/>
    <property type="match status" value="1"/>
</dbReference>
<accession>A0AAV6N2P5</accession>
<feature type="region of interest" description="Disordered" evidence="1">
    <location>
        <begin position="282"/>
        <end position="324"/>
    </location>
</feature>
<dbReference type="Pfam" id="PF01412">
    <property type="entry name" value="ArfGap"/>
    <property type="match status" value="1"/>
</dbReference>
<gene>
    <name evidence="4" type="primary">AGD14</name>
    <name evidence="4" type="ORF">SDJN03_13939</name>
</gene>
<feature type="domain" description="Arf-GAP" evidence="3">
    <location>
        <begin position="40"/>
        <end position="112"/>
    </location>
</feature>